<organism>
    <name type="scientific">Branchiostoma floridae</name>
    <name type="common">Florida lancelet</name>
    <name type="synonym">Amphioxus</name>
    <dbReference type="NCBI Taxonomy" id="7739"/>
    <lineage>
        <taxon>Eukaryota</taxon>
        <taxon>Metazoa</taxon>
        <taxon>Chordata</taxon>
        <taxon>Cephalochordata</taxon>
        <taxon>Leptocardii</taxon>
        <taxon>Amphioxiformes</taxon>
        <taxon>Branchiostomatidae</taxon>
        <taxon>Branchiostoma</taxon>
    </lineage>
</organism>
<evidence type="ECO:0000313" key="3">
    <source>
        <dbReference type="EMBL" id="EEN66882.1"/>
    </source>
</evidence>
<reference evidence="3" key="1">
    <citation type="journal article" date="2008" name="Nature">
        <title>The amphioxus genome and the evolution of the chordate karyotype.</title>
        <authorList>
            <consortium name="US DOE Joint Genome Institute (JGI-PGF)"/>
            <person name="Putnam N.H."/>
            <person name="Butts T."/>
            <person name="Ferrier D.E.K."/>
            <person name="Furlong R.F."/>
            <person name="Hellsten U."/>
            <person name="Kawashima T."/>
            <person name="Robinson-Rechavi M."/>
            <person name="Shoguchi E."/>
            <person name="Terry A."/>
            <person name="Yu J.-K."/>
            <person name="Benito-Gutierrez E.L."/>
            <person name="Dubchak I."/>
            <person name="Garcia-Fernandez J."/>
            <person name="Gibson-Brown J.J."/>
            <person name="Grigoriev I.V."/>
            <person name="Horton A.C."/>
            <person name="de Jong P.J."/>
            <person name="Jurka J."/>
            <person name="Kapitonov V.V."/>
            <person name="Kohara Y."/>
            <person name="Kuroki Y."/>
            <person name="Lindquist E."/>
            <person name="Lucas S."/>
            <person name="Osoegawa K."/>
            <person name="Pennacchio L.A."/>
            <person name="Salamov A.A."/>
            <person name="Satou Y."/>
            <person name="Sauka-Spengler T."/>
            <person name="Schmutz J."/>
            <person name="Shin-I T."/>
            <person name="Toyoda A."/>
            <person name="Bronner-Fraser M."/>
            <person name="Fujiyama A."/>
            <person name="Holland L.Z."/>
            <person name="Holland P.W.H."/>
            <person name="Satoh N."/>
            <person name="Rokhsar D.S."/>
        </authorList>
    </citation>
    <scope>NUCLEOTIDE SEQUENCE [LARGE SCALE GENOMIC DNA]</scope>
    <source>
        <strain evidence="3">S238N-H82</strain>
        <tissue evidence="3">Testes</tissue>
    </source>
</reference>
<dbReference type="PANTHER" id="PTHR23250">
    <property type="entry name" value="DYSFERLIN-RELATED"/>
    <property type="match status" value="1"/>
</dbReference>
<dbReference type="SMART" id="SM00706">
    <property type="entry name" value="TECPR"/>
    <property type="match status" value="2"/>
</dbReference>
<dbReference type="InterPro" id="IPR051513">
    <property type="entry name" value="Tectonin_beta-prop"/>
</dbReference>
<evidence type="ECO:0000256" key="2">
    <source>
        <dbReference type="ARBA" id="ARBA00038331"/>
    </source>
</evidence>
<dbReference type="InterPro" id="IPR006624">
    <property type="entry name" value="Beta-propeller_rpt_TECPR"/>
</dbReference>
<protein>
    <submittedName>
        <fullName evidence="3">Uncharacterized protein</fullName>
    </submittedName>
</protein>
<keyword evidence="1" id="KW-0430">Lectin</keyword>
<dbReference type="AlphaFoldDB" id="C3XYJ7"/>
<dbReference type="InParanoid" id="C3XYJ7"/>
<sequence length="109" mass="12133">MTNHVFYRAGTHGNEASTGTDWVYVEGKELKQVSSGDNIVWGVDDDNDVFIREGISPSTPTGTEWRLLPVKMEQVDANPRFQLAWGVNSTDNVLQRIAGVPIPETHCYV</sequence>
<dbReference type="Pfam" id="PF19193">
    <property type="entry name" value="Tectonin"/>
    <property type="match status" value="1"/>
</dbReference>
<accession>C3XYJ7</accession>
<comment type="similarity">
    <text evidence="2">Belongs to the tectonin family.</text>
</comment>
<proteinExistence type="inferred from homology"/>
<dbReference type="PANTHER" id="PTHR23250:SF3">
    <property type="entry name" value="FISH-EGG LECTIN-LIKE ISOFORM X1-RELATED"/>
    <property type="match status" value="1"/>
</dbReference>
<name>C3XYJ7_BRAFL</name>
<dbReference type="GO" id="GO:0030246">
    <property type="term" value="F:carbohydrate binding"/>
    <property type="evidence" value="ECO:0007669"/>
    <property type="project" value="UniProtKB-KW"/>
</dbReference>
<evidence type="ECO:0000256" key="1">
    <source>
        <dbReference type="ARBA" id="ARBA00022734"/>
    </source>
</evidence>
<gene>
    <name evidence="3" type="ORF">BRAFLDRAFT_94874</name>
</gene>
<dbReference type="EMBL" id="GG666473">
    <property type="protein sequence ID" value="EEN66882.1"/>
    <property type="molecule type" value="Genomic_DNA"/>
</dbReference>